<dbReference type="PROSITE" id="PS50902">
    <property type="entry name" value="FLAVODOXIN_LIKE"/>
    <property type="match status" value="1"/>
</dbReference>
<dbReference type="InterPro" id="IPR017900">
    <property type="entry name" value="4Fe4S_Fe_S_CS"/>
</dbReference>
<keyword evidence="2" id="KW-1185">Reference proteome</keyword>
<dbReference type="PROSITE" id="PS51379">
    <property type="entry name" value="4FE4S_FER_2"/>
    <property type="match status" value="2"/>
</dbReference>
<dbReference type="SUPFAM" id="SSF52218">
    <property type="entry name" value="Flavoproteins"/>
    <property type="match status" value="1"/>
</dbReference>
<dbReference type="GeneID" id="78359731"/>
<dbReference type="GO" id="GO:0010181">
    <property type="term" value="F:FMN binding"/>
    <property type="evidence" value="ECO:0007669"/>
    <property type="project" value="InterPro"/>
</dbReference>
<sequence>MKDHPVRNSIYNVYFSPTKATQKIAYEVADAIAADRDLTSIAINLTKPKSRPVRAGGQENDVFLFAFPVYSGRVPAVLIDCIDQFEGDGAKAVVVGVYGNRHYDDALLEAADLLGERGFKVIAAGAFIGEHSMAPRVGAGRPDADDLAVAAQFGHDVAALIEQGATETPAIKGNRPYRDGMPDTGARPATTDACTKCGICVKLCPMGIIDADDPAQVADGCLQCNACVKGCPQDAKRFEGEQAAAIVAMLEGNCLERKEPELFL</sequence>
<comment type="caution">
    <text evidence="1">The sequence shown here is derived from an EMBL/GenBank/DDBJ whole genome shotgun (WGS) entry which is preliminary data.</text>
</comment>
<name>A0A369M2Z9_9ACTN</name>
<dbReference type="AlphaFoldDB" id="A0A369M2Z9"/>
<dbReference type="Gene3D" id="3.30.70.20">
    <property type="match status" value="1"/>
</dbReference>
<accession>A0A369M2Z9</accession>
<dbReference type="PANTHER" id="PTHR43122">
    <property type="entry name" value="FERREDOXIN SUBUNIT OF PYRUVATE:FLAVODOXIN OXIDOREDUCTASE-RELATED"/>
    <property type="match status" value="1"/>
</dbReference>
<dbReference type="SUPFAM" id="SSF54862">
    <property type="entry name" value="4Fe-4S ferredoxins"/>
    <property type="match status" value="1"/>
</dbReference>
<protein>
    <submittedName>
        <fullName evidence="1">4Fe-4S dicluster domain-containing protein</fullName>
    </submittedName>
</protein>
<proteinExistence type="predicted"/>
<dbReference type="InterPro" id="IPR017896">
    <property type="entry name" value="4Fe4S_Fe-S-bd"/>
</dbReference>
<dbReference type="OrthoDB" id="9798098at2"/>
<dbReference type="PROSITE" id="PS00198">
    <property type="entry name" value="4FE4S_FER_1"/>
    <property type="match status" value="2"/>
</dbReference>
<dbReference type="InterPro" id="IPR008254">
    <property type="entry name" value="Flavodoxin/NO_synth"/>
</dbReference>
<dbReference type="Proteomes" id="UP000254000">
    <property type="component" value="Unassembled WGS sequence"/>
</dbReference>
<dbReference type="Pfam" id="PF13187">
    <property type="entry name" value="Fer4_9"/>
    <property type="match status" value="1"/>
</dbReference>
<dbReference type="RefSeq" id="WP_015539080.1">
    <property type="nucleotide sequence ID" value="NZ_CABMMS010000005.1"/>
</dbReference>
<organism evidence="1 2">
    <name type="scientific">Gordonibacter pamelaeae</name>
    <dbReference type="NCBI Taxonomy" id="471189"/>
    <lineage>
        <taxon>Bacteria</taxon>
        <taxon>Bacillati</taxon>
        <taxon>Actinomycetota</taxon>
        <taxon>Coriobacteriia</taxon>
        <taxon>Eggerthellales</taxon>
        <taxon>Eggerthellaceae</taxon>
        <taxon>Gordonibacter</taxon>
    </lineage>
</organism>
<dbReference type="PANTHER" id="PTHR43122:SF1">
    <property type="entry name" value="IRON-SULFUR-BINDING PROTEIN"/>
    <property type="match status" value="1"/>
</dbReference>
<evidence type="ECO:0000313" key="1">
    <source>
        <dbReference type="EMBL" id="RDB64768.1"/>
    </source>
</evidence>
<dbReference type="Gene3D" id="3.40.50.360">
    <property type="match status" value="1"/>
</dbReference>
<dbReference type="EMBL" id="PPTS01000005">
    <property type="protein sequence ID" value="RDB64768.1"/>
    <property type="molecule type" value="Genomic_DNA"/>
</dbReference>
<reference evidence="1 2" key="1">
    <citation type="journal article" date="2018" name="Elife">
        <title>Discovery and characterization of a prevalent human gut bacterial enzyme sufficient for the inactivation of a family of plant toxins.</title>
        <authorList>
            <person name="Koppel N."/>
            <person name="Bisanz J.E."/>
            <person name="Pandelia M.E."/>
            <person name="Turnbaugh P.J."/>
            <person name="Balskus E.P."/>
        </authorList>
    </citation>
    <scope>NUCLEOTIDE SEQUENCE [LARGE SCALE GENOMIC DNA]</scope>
    <source>
        <strain evidence="1 2">3C</strain>
    </source>
</reference>
<dbReference type="InterPro" id="IPR029039">
    <property type="entry name" value="Flavoprotein-like_sf"/>
</dbReference>
<evidence type="ECO:0000313" key="2">
    <source>
        <dbReference type="Proteomes" id="UP000254000"/>
    </source>
</evidence>
<gene>
    <name evidence="1" type="ORF">C1877_08520</name>
</gene>